<keyword evidence="7 8" id="KW-0472">Membrane</keyword>
<evidence type="ECO:0000313" key="9">
    <source>
        <dbReference type="EMBL" id="MFL0249313.1"/>
    </source>
</evidence>
<dbReference type="EMBL" id="JBJIAA010000002">
    <property type="protein sequence ID" value="MFL0249313.1"/>
    <property type="molecule type" value="Genomic_DNA"/>
</dbReference>
<feature type="transmembrane region" description="Helical" evidence="8">
    <location>
        <begin position="262"/>
        <end position="285"/>
    </location>
</feature>
<dbReference type="PANTHER" id="PTHR34975">
    <property type="entry name" value="SPORE GERMINATION PROTEIN A2"/>
    <property type="match status" value="1"/>
</dbReference>
<name>A0ABW8T9X1_9CLOT</name>
<feature type="transmembrane region" description="Helical" evidence="8">
    <location>
        <begin position="112"/>
        <end position="128"/>
    </location>
</feature>
<feature type="transmembrane region" description="Helical" evidence="8">
    <location>
        <begin position="5"/>
        <end position="22"/>
    </location>
</feature>
<proteinExistence type="inferred from homology"/>
<feature type="transmembrane region" description="Helical" evidence="8">
    <location>
        <begin position="210"/>
        <end position="233"/>
    </location>
</feature>
<dbReference type="RefSeq" id="WP_406785985.1">
    <property type="nucleotide sequence ID" value="NZ_JBJIAA010000002.1"/>
</dbReference>
<gene>
    <name evidence="9" type="ORF">ACJDT4_02680</name>
</gene>
<keyword evidence="10" id="KW-1185">Reference proteome</keyword>
<reference evidence="9 10" key="1">
    <citation type="submission" date="2024-11" db="EMBL/GenBank/DDBJ databases">
        <authorList>
            <person name="Heng Y.C."/>
            <person name="Lim A.C.H."/>
            <person name="Lee J.K.Y."/>
            <person name="Kittelmann S."/>
        </authorList>
    </citation>
    <scope>NUCLEOTIDE SEQUENCE [LARGE SCALE GENOMIC DNA]</scope>
    <source>
        <strain evidence="9 10">WILCCON 0114</strain>
    </source>
</reference>
<evidence type="ECO:0000256" key="5">
    <source>
        <dbReference type="ARBA" id="ARBA00022692"/>
    </source>
</evidence>
<feature type="transmembrane region" description="Helical" evidence="8">
    <location>
        <begin position="34"/>
        <end position="59"/>
    </location>
</feature>
<keyword evidence="5 8" id="KW-0812">Transmembrane</keyword>
<sequence length="357" mass="40810">MKSKYFYYLILGHIFISTIVYYPNIQSKNIYNGFILAIVLGYFIAMWNSYCLIETYNIFNQKDLIYITNQLFKKTFGKIVVFLFVMISAITGLFMHMPLIKIVQSNMMPETSATYIAMFALLIYIVALKNKEKSILYPLGFFSIFCGIGFLIIFSIITKGVDTRFIIGSITHSFRLPYISMIASTTYFFNGIETLAVYNVALGKKSFKTAYLIYGLIGIPLSFIPILIPIGAWGPYAVKDLVFPVLATSDTVALDLFLVERVLFVFLPISVCIQILGAVSYFYVAYKLVEKSISSKLIKKLIYIVFSLILLLLPKFIGDFQIVGFLARIWGYIWFSIICILCPILYIKSKKWMKALK</sequence>
<comment type="subcellular location">
    <subcellularLocation>
        <location evidence="1">Membrane</location>
        <topology evidence="1">Multi-pass membrane protein</topology>
    </subcellularLocation>
</comment>
<comment type="similarity">
    <text evidence="2">Belongs to the amino acid-polyamine-organocation (APC) superfamily. Spore germination protein (SGP) (TC 2.A.3.9) family.</text>
</comment>
<accession>A0ABW8T9X1</accession>
<dbReference type="InterPro" id="IPR004761">
    <property type="entry name" value="Spore_GerAB"/>
</dbReference>
<evidence type="ECO:0000256" key="3">
    <source>
        <dbReference type="ARBA" id="ARBA00022448"/>
    </source>
</evidence>
<feature type="transmembrane region" description="Helical" evidence="8">
    <location>
        <begin position="297"/>
        <end position="317"/>
    </location>
</feature>
<evidence type="ECO:0000256" key="8">
    <source>
        <dbReference type="SAM" id="Phobius"/>
    </source>
</evidence>
<keyword evidence="4" id="KW-0309">Germination</keyword>
<organism evidence="9 10">
    <name type="scientific">Clostridium neuense</name>
    <dbReference type="NCBI Taxonomy" id="1728934"/>
    <lineage>
        <taxon>Bacteria</taxon>
        <taxon>Bacillati</taxon>
        <taxon>Bacillota</taxon>
        <taxon>Clostridia</taxon>
        <taxon>Eubacteriales</taxon>
        <taxon>Clostridiaceae</taxon>
        <taxon>Clostridium</taxon>
    </lineage>
</organism>
<evidence type="ECO:0000256" key="2">
    <source>
        <dbReference type="ARBA" id="ARBA00007998"/>
    </source>
</evidence>
<comment type="caution">
    <text evidence="9">The sequence shown here is derived from an EMBL/GenBank/DDBJ whole genome shotgun (WGS) entry which is preliminary data.</text>
</comment>
<protein>
    <submittedName>
        <fullName evidence="9">GerAB/ArcD/ProY family transporter</fullName>
    </submittedName>
</protein>
<evidence type="ECO:0000256" key="4">
    <source>
        <dbReference type="ARBA" id="ARBA00022544"/>
    </source>
</evidence>
<feature type="transmembrane region" description="Helical" evidence="8">
    <location>
        <begin position="329"/>
        <end position="347"/>
    </location>
</feature>
<evidence type="ECO:0000256" key="7">
    <source>
        <dbReference type="ARBA" id="ARBA00023136"/>
    </source>
</evidence>
<dbReference type="PANTHER" id="PTHR34975:SF2">
    <property type="entry name" value="SPORE GERMINATION PROTEIN A2"/>
    <property type="match status" value="1"/>
</dbReference>
<feature type="transmembrane region" description="Helical" evidence="8">
    <location>
        <begin position="135"/>
        <end position="158"/>
    </location>
</feature>
<feature type="transmembrane region" description="Helical" evidence="8">
    <location>
        <begin position="79"/>
        <end position="100"/>
    </location>
</feature>
<evidence type="ECO:0000256" key="6">
    <source>
        <dbReference type="ARBA" id="ARBA00022989"/>
    </source>
</evidence>
<feature type="transmembrane region" description="Helical" evidence="8">
    <location>
        <begin position="178"/>
        <end position="198"/>
    </location>
</feature>
<evidence type="ECO:0000256" key="1">
    <source>
        <dbReference type="ARBA" id="ARBA00004141"/>
    </source>
</evidence>
<keyword evidence="6 8" id="KW-1133">Transmembrane helix</keyword>
<dbReference type="Proteomes" id="UP001623592">
    <property type="component" value="Unassembled WGS sequence"/>
</dbReference>
<keyword evidence="3" id="KW-0813">Transport</keyword>
<evidence type="ECO:0000313" key="10">
    <source>
        <dbReference type="Proteomes" id="UP001623592"/>
    </source>
</evidence>
<dbReference type="Pfam" id="PF03845">
    <property type="entry name" value="Spore_permease"/>
    <property type="match status" value="1"/>
</dbReference>